<sequence>MNFMQDMTKGSPLRLLLSFSVPLLIGSIFQQFYTMADSIIVGKFVGADALASIGACSSVIYLLFSLFLGLSAGIGIVISQHFGAGDGRSVRRGIANSVYILLAASCLLTLTGVVFARPILTILGTPSEIMQDAAAYFQITSAGIIAVAFYNGISSILRALGDSRTPLIFLALAALLNVGLDLLFVTVFHMGVTGAALATAIAQFASACACLAFSLKANPYFHIRKEEFRPDTGLMRRMMHIGLPLALQNAMIAFSCVMLQTVINSFGAMIVAVFTATNRIENLVNQIYIAANTALSNYTAQNLGAGNTDRVRAGTRCCLRITACFSFAMILVMYVCGRLFMSWFVTDLQVIETGARALKLISLFFLFWGALYVFRGTLNGAGNASFALISGVLEVVGRMGCAFLLTAVPFIGQWGIWLAEGVTWILVASAGAICYMRGSWTKTHLTGAGRAAKVCTEP</sequence>
<dbReference type="PANTHER" id="PTHR43298:SF2">
    <property type="entry name" value="FMN_FAD EXPORTER YEEO-RELATED"/>
    <property type="match status" value="1"/>
</dbReference>
<dbReference type="EMBL" id="JACJKS010000001">
    <property type="protein sequence ID" value="MBM6947146.1"/>
    <property type="molecule type" value="Genomic_DNA"/>
</dbReference>
<organism evidence="14 15">
    <name type="scientific">Mordavella massiliensis</name>
    <dbReference type="NCBI Taxonomy" id="1871024"/>
    <lineage>
        <taxon>Bacteria</taxon>
        <taxon>Bacillati</taxon>
        <taxon>Bacillota</taxon>
        <taxon>Clostridia</taxon>
        <taxon>Eubacteriales</taxon>
        <taxon>Clostridiaceae</taxon>
        <taxon>Mordavella</taxon>
    </lineage>
</organism>
<feature type="transmembrane region" description="Helical" evidence="13">
    <location>
        <begin position="386"/>
        <end position="408"/>
    </location>
</feature>
<accession>A0A938X973</accession>
<evidence type="ECO:0000313" key="14">
    <source>
        <dbReference type="EMBL" id="MBM6947146.1"/>
    </source>
</evidence>
<evidence type="ECO:0000256" key="12">
    <source>
        <dbReference type="ARBA" id="ARBA00031636"/>
    </source>
</evidence>
<keyword evidence="10" id="KW-0406">Ion transport</keyword>
<dbReference type="GO" id="GO:0006811">
    <property type="term" value="P:monoatomic ion transport"/>
    <property type="evidence" value="ECO:0007669"/>
    <property type="project" value="UniProtKB-KW"/>
</dbReference>
<comment type="similarity">
    <text evidence="3">Belongs to the multi antimicrobial extrusion (MATE) (TC 2.A.66.1) family.</text>
</comment>
<reference evidence="14" key="2">
    <citation type="journal article" date="2021" name="Sci. Rep.">
        <title>The distribution of antibiotic resistance genes in chicken gut microbiota commensals.</title>
        <authorList>
            <person name="Juricova H."/>
            <person name="Matiasovicova J."/>
            <person name="Kubasova T."/>
            <person name="Cejkova D."/>
            <person name="Rychlik I."/>
        </authorList>
    </citation>
    <scope>NUCLEOTIDE SEQUENCE</scope>
    <source>
        <strain evidence="14">An582</strain>
    </source>
</reference>
<feature type="transmembrane region" description="Helical" evidence="13">
    <location>
        <begin position="245"/>
        <end position="274"/>
    </location>
</feature>
<dbReference type="GO" id="GO:0015297">
    <property type="term" value="F:antiporter activity"/>
    <property type="evidence" value="ECO:0007669"/>
    <property type="project" value="UniProtKB-KW"/>
</dbReference>
<dbReference type="AlphaFoldDB" id="A0A938X973"/>
<evidence type="ECO:0000256" key="9">
    <source>
        <dbReference type="ARBA" id="ARBA00022989"/>
    </source>
</evidence>
<feature type="transmembrane region" description="Helical" evidence="13">
    <location>
        <begin position="317"/>
        <end position="345"/>
    </location>
</feature>
<keyword evidence="7" id="KW-1003">Cell membrane</keyword>
<feature type="transmembrane region" description="Helical" evidence="13">
    <location>
        <begin position="136"/>
        <end position="160"/>
    </location>
</feature>
<keyword evidence="5" id="KW-0813">Transport</keyword>
<comment type="subcellular location">
    <subcellularLocation>
        <location evidence="2">Cell membrane</location>
        <topology evidence="2">Multi-pass membrane protein</topology>
    </subcellularLocation>
</comment>
<protein>
    <recommendedName>
        <fullName evidence="4">Probable multidrug resistance protein NorM</fullName>
    </recommendedName>
    <alternativeName>
        <fullName evidence="12">Multidrug-efflux transporter</fullName>
    </alternativeName>
</protein>
<reference evidence="14" key="1">
    <citation type="submission" date="2020-08" db="EMBL/GenBank/DDBJ databases">
        <authorList>
            <person name="Cejkova D."/>
            <person name="Kubasova T."/>
            <person name="Jahodarova E."/>
            <person name="Rychlik I."/>
        </authorList>
    </citation>
    <scope>NUCLEOTIDE SEQUENCE</scope>
    <source>
        <strain evidence="14">An582</strain>
    </source>
</reference>
<evidence type="ECO:0000313" key="15">
    <source>
        <dbReference type="Proteomes" id="UP000705508"/>
    </source>
</evidence>
<feature type="transmembrane region" description="Helical" evidence="13">
    <location>
        <begin position="60"/>
        <end position="78"/>
    </location>
</feature>
<dbReference type="InterPro" id="IPR048279">
    <property type="entry name" value="MdtK-like"/>
</dbReference>
<evidence type="ECO:0000256" key="7">
    <source>
        <dbReference type="ARBA" id="ARBA00022475"/>
    </source>
</evidence>
<dbReference type="GO" id="GO:0005886">
    <property type="term" value="C:plasma membrane"/>
    <property type="evidence" value="ECO:0007669"/>
    <property type="project" value="UniProtKB-SubCell"/>
</dbReference>
<comment type="caution">
    <text evidence="14">The sequence shown here is derived from an EMBL/GenBank/DDBJ whole genome shotgun (WGS) entry which is preliminary data.</text>
</comment>
<evidence type="ECO:0000256" key="3">
    <source>
        <dbReference type="ARBA" id="ARBA00010199"/>
    </source>
</evidence>
<evidence type="ECO:0000256" key="10">
    <source>
        <dbReference type="ARBA" id="ARBA00023065"/>
    </source>
</evidence>
<dbReference type="Proteomes" id="UP000705508">
    <property type="component" value="Unassembled WGS sequence"/>
</dbReference>
<dbReference type="InterPro" id="IPR002528">
    <property type="entry name" value="MATE_fam"/>
</dbReference>
<dbReference type="GO" id="GO:0042910">
    <property type="term" value="F:xenobiotic transmembrane transporter activity"/>
    <property type="evidence" value="ECO:0007669"/>
    <property type="project" value="InterPro"/>
</dbReference>
<feature type="transmembrane region" description="Helical" evidence="13">
    <location>
        <begin position="414"/>
        <end position="435"/>
    </location>
</feature>
<feature type="transmembrane region" description="Helical" evidence="13">
    <location>
        <begin position="98"/>
        <end position="116"/>
    </location>
</feature>
<feature type="transmembrane region" description="Helical" evidence="13">
    <location>
        <begin position="167"/>
        <end position="188"/>
    </location>
</feature>
<evidence type="ECO:0000256" key="5">
    <source>
        <dbReference type="ARBA" id="ARBA00022448"/>
    </source>
</evidence>
<evidence type="ECO:0000256" key="1">
    <source>
        <dbReference type="ARBA" id="ARBA00003408"/>
    </source>
</evidence>
<evidence type="ECO:0000256" key="6">
    <source>
        <dbReference type="ARBA" id="ARBA00022449"/>
    </source>
</evidence>
<keyword evidence="9 13" id="KW-1133">Transmembrane helix</keyword>
<evidence type="ECO:0000256" key="2">
    <source>
        <dbReference type="ARBA" id="ARBA00004651"/>
    </source>
</evidence>
<evidence type="ECO:0000256" key="13">
    <source>
        <dbReference type="SAM" id="Phobius"/>
    </source>
</evidence>
<proteinExistence type="inferred from homology"/>
<keyword evidence="11 13" id="KW-0472">Membrane</keyword>
<gene>
    <name evidence="14" type="ORF">H6A20_00515</name>
</gene>
<feature type="transmembrane region" description="Helical" evidence="13">
    <location>
        <begin position="194"/>
        <end position="215"/>
    </location>
</feature>
<name>A0A938X973_9CLOT</name>
<dbReference type="RefSeq" id="WP_204905201.1">
    <property type="nucleotide sequence ID" value="NZ_JACJKS010000001.1"/>
</dbReference>
<dbReference type="CDD" id="cd13138">
    <property type="entry name" value="MATE_yoeA_like"/>
    <property type="match status" value="1"/>
</dbReference>
<dbReference type="NCBIfam" id="TIGR00797">
    <property type="entry name" value="matE"/>
    <property type="match status" value="1"/>
</dbReference>
<feature type="transmembrane region" description="Helical" evidence="13">
    <location>
        <begin position="357"/>
        <end position="374"/>
    </location>
</feature>
<dbReference type="PIRSF" id="PIRSF006603">
    <property type="entry name" value="DinF"/>
    <property type="match status" value="1"/>
</dbReference>
<evidence type="ECO:0000256" key="4">
    <source>
        <dbReference type="ARBA" id="ARBA00020268"/>
    </source>
</evidence>
<dbReference type="InterPro" id="IPR050222">
    <property type="entry name" value="MATE_MdtK"/>
</dbReference>
<comment type="function">
    <text evidence="1">Multidrug efflux pump.</text>
</comment>
<keyword evidence="8 13" id="KW-0812">Transmembrane</keyword>
<dbReference type="Pfam" id="PF01554">
    <property type="entry name" value="MatE"/>
    <property type="match status" value="2"/>
</dbReference>
<keyword evidence="6" id="KW-0050">Antiport</keyword>
<dbReference type="PANTHER" id="PTHR43298">
    <property type="entry name" value="MULTIDRUG RESISTANCE PROTEIN NORM-RELATED"/>
    <property type="match status" value="1"/>
</dbReference>
<feature type="transmembrane region" description="Helical" evidence="13">
    <location>
        <begin position="286"/>
        <end position="305"/>
    </location>
</feature>
<evidence type="ECO:0000256" key="11">
    <source>
        <dbReference type="ARBA" id="ARBA00023136"/>
    </source>
</evidence>
<evidence type="ECO:0000256" key="8">
    <source>
        <dbReference type="ARBA" id="ARBA00022692"/>
    </source>
</evidence>